<evidence type="ECO:0000256" key="2">
    <source>
        <dbReference type="ARBA" id="ARBA00009463"/>
    </source>
</evidence>
<feature type="domain" description="3-hydroxyacyl-CoA dehydrogenase NAD binding" evidence="7">
    <location>
        <begin position="8"/>
        <end position="184"/>
    </location>
</feature>
<protein>
    <submittedName>
        <fullName evidence="8">3-hydroxybutyryl-CoA dehydrogenase</fullName>
        <ecNumber evidence="8">1.1.1.35</ecNumber>
        <ecNumber evidence="8">4.2.1.17</ecNumber>
    </submittedName>
</protein>
<feature type="binding site" evidence="5">
    <location>
        <position position="99"/>
    </location>
    <ligand>
        <name>NAD(+)</name>
        <dbReference type="ChEBI" id="CHEBI:57540"/>
    </ligand>
</feature>
<feature type="binding site" evidence="5">
    <location>
        <begin position="11"/>
        <end position="16"/>
    </location>
    <ligand>
        <name>NAD(+)</name>
        <dbReference type="ChEBI" id="CHEBI:57540"/>
    </ligand>
</feature>
<feature type="domain" description="3-hydroxyacyl-CoA dehydrogenase C-terminal" evidence="6">
    <location>
        <begin position="188"/>
        <end position="287"/>
    </location>
</feature>
<dbReference type="PATRIC" id="fig|49338.4.peg.5345"/>
<evidence type="ECO:0000256" key="4">
    <source>
        <dbReference type="PIRSR" id="PIRSR000105-1"/>
    </source>
</evidence>
<keyword evidence="8" id="KW-0456">Lyase</keyword>
<dbReference type="EC" id="1.1.1.35" evidence="8"/>
<feature type="binding site" evidence="5">
    <location>
        <position position="34"/>
    </location>
    <ligand>
        <name>NAD(+)</name>
        <dbReference type="ChEBI" id="CHEBI:57540"/>
    </ligand>
</feature>
<dbReference type="InterPro" id="IPR022694">
    <property type="entry name" value="3-OHacyl-CoA_DH"/>
</dbReference>
<evidence type="ECO:0000313" key="8">
    <source>
        <dbReference type="EMBL" id="CDX04854.1"/>
    </source>
</evidence>
<comment type="pathway">
    <text evidence="1">Lipid metabolism; butanoate metabolism.</text>
</comment>
<comment type="similarity">
    <text evidence="2">Belongs to the 3-hydroxyacyl-CoA dehydrogenase family.</text>
</comment>
<gene>
    <name evidence="8" type="ORF">DPCES_4968</name>
</gene>
<dbReference type="InterPro" id="IPR008927">
    <property type="entry name" value="6-PGluconate_DH-like_C_sf"/>
</dbReference>
<organism evidence="8">
    <name type="scientific">Desulfitobacterium hafniense</name>
    <name type="common">Desulfitobacterium frappieri</name>
    <dbReference type="NCBI Taxonomy" id="49338"/>
    <lineage>
        <taxon>Bacteria</taxon>
        <taxon>Bacillati</taxon>
        <taxon>Bacillota</taxon>
        <taxon>Clostridia</taxon>
        <taxon>Eubacteriales</taxon>
        <taxon>Desulfitobacteriaceae</taxon>
        <taxon>Desulfitobacterium</taxon>
    </lineage>
</organism>
<feature type="binding site" evidence="5">
    <location>
        <position position="144"/>
    </location>
    <ligand>
        <name>NAD(+)</name>
        <dbReference type="ChEBI" id="CHEBI:57540"/>
    </ligand>
</feature>
<dbReference type="InterPro" id="IPR006176">
    <property type="entry name" value="3-OHacyl-CoA_DH_NAD-bd"/>
</dbReference>
<dbReference type="GO" id="GO:0070403">
    <property type="term" value="F:NAD+ binding"/>
    <property type="evidence" value="ECO:0007669"/>
    <property type="project" value="InterPro"/>
</dbReference>
<feature type="binding site" evidence="5">
    <location>
        <position position="121"/>
    </location>
    <ligand>
        <name>NAD(+)</name>
        <dbReference type="ChEBI" id="CHEBI:57540"/>
    </ligand>
</feature>
<dbReference type="SUPFAM" id="SSF51735">
    <property type="entry name" value="NAD(P)-binding Rossmann-fold domains"/>
    <property type="match status" value="1"/>
</dbReference>
<reference evidence="8" key="1">
    <citation type="submission" date="2014-07" db="EMBL/GenBank/DDBJ databases">
        <authorList>
            <person name="Hornung V.Bastian."/>
        </authorList>
    </citation>
    <scope>NUCLEOTIDE SEQUENCE</scope>
    <source>
        <strain evidence="8">PCE-S</strain>
    </source>
</reference>
<feature type="binding site" evidence="5">
    <location>
        <position position="94"/>
    </location>
    <ligand>
        <name>NAD(+)</name>
        <dbReference type="ChEBI" id="CHEBI:57540"/>
    </ligand>
</feature>
<evidence type="ECO:0000256" key="1">
    <source>
        <dbReference type="ARBA" id="ARBA00005086"/>
    </source>
</evidence>
<name>A0A098B7L1_DESHA</name>
<feature type="binding site" evidence="5">
    <location>
        <position position="279"/>
    </location>
    <ligand>
        <name>NAD(+)</name>
        <dbReference type="ChEBI" id="CHEBI:57540"/>
    </ligand>
</feature>
<dbReference type="Gene3D" id="3.40.50.720">
    <property type="entry name" value="NAD(P)-binding Rossmann-like Domain"/>
    <property type="match status" value="1"/>
</dbReference>
<sequence>MFENWKLLVVGAGVMGSGIAQLYACKGFQVALYDKFPEQLDRAKQLIANNMENLIKEGLAAQEEAERTKTLISYETELEKCAPQADLVLESVFENADVKRETFAQLDKLCASDCILCSNTSASNIFEIAPVSHPERQIITHYFNPPFIMDLVEVVMGPKTSDETLDKVKSFLIRVGKEPAVLKEYIPGFIVNRIATAITREAGYMVTQGWVSAQDIDSAIRNTSGIRYAFEGPMALYDIVGWDLTTSVSVGVHKSLCNDTEIGNSLGKELVAKGELGLKSGKGVFDYAGVDPQQFMNERAAKIIKMVKAIKEL</sequence>
<dbReference type="InterPro" id="IPR013328">
    <property type="entry name" value="6PGD_dom2"/>
</dbReference>
<keyword evidence="5" id="KW-0520">NAD</keyword>
<dbReference type="InterPro" id="IPR036291">
    <property type="entry name" value="NAD(P)-bd_dom_sf"/>
</dbReference>
<dbReference type="GO" id="GO:0003857">
    <property type="term" value="F:(3S)-3-hydroxyacyl-CoA dehydrogenase (NAD+) activity"/>
    <property type="evidence" value="ECO:0007669"/>
    <property type="project" value="UniProtKB-EC"/>
</dbReference>
<dbReference type="Pfam" id="PF02737">
    <property type="entry name" value="3HCDH_N"/>
    <property type="match status" value="1"/>
</dbReference>
<evidence type="ECO:0000259" key="7">
    <source>
        <dbReference type="Pfam" id="PF02737"/>
    </source>
</evidence>
<dbReference type="GO" id="GO:0006631">
    <property type="term" value="P:fatty acid metabolic process"/>
    <property type="evidence" value="ECO:0007669"/>
    <property type="project" value="InterPro"/>
</dbReference>
<dbReference type="PANTHER" id="PTHR48075:SF5">
    <property type="entry name" value="3-HYDROXYBUTYRYL-COA DEHYDROGENASE"/>
    <property type="match status" value="1"/>
</dbReference>
<dbReference type="Pfam" id="PF00725">
    <property type="entry name" value="3HCDH"/>
    <property type="match status" value="1"/>
</dbReference>
<dbReference type="EMBL" id="LK996017">
    <property type="protein sequence ID" value="CDX04854.1"/>
    <property type="molecule type" value="Genomic_DNA"/>
</dbReference>
<dbReference type="SUPFAM" id="SSF48179">
    <property type="entry name" value="6-phosphogluconate dehydrogenase C-terminal domain-like"/>
    <property type="match status" value="1"/>
</dbReference>
<proteinExistence type="inferred from homology"/>
<dbReference type="PANTHER" id="PTHR48075">
    <property type="entry name" value="3-HYDROXYACYL-COA DEHYDROGENASE FAMILY PROTEIN"/>
    <property type="match status" value="1"/>
</dbReference>
<dbReference type="EC" id="4.2.1.17" evidence="8"/>
<dbReference type="PIRSF" id="PIRSF000105">
    <property type="entry name" value="HCDH"/>
    <property type="match status" value="1"/>
</dbReference>
<evidence type="ECO:0000256" key="3">
    <source>
        <dbReference type="ARBA" id="ARBA00023002"/>
    </source>
</evidence>
<evidence type="ECO:0000259" key="6">
    <source>
        <dbReference type="Pfam" id="PF00725"/>
    </source>
</evidence>
<accession>A0A098B7L1</accession>
<dbReference type="AlphaFoldDB" id="A0A098B7L1"/>
<evidence type="ECO:0000256" key="5">
    <source>
        <dbReference type="PIRSR" id="PIRSR000105-2"/>
    </source>
</evidence>
<keyword evidence="3 8" id="KW-0560">Oxidoreductase</keyword>
<dbReference type="GO" id="GO:0004300">
    <property type="term" value="F:enoyl-CoA hydratase activity"/>
    <property type="evidence" value="ECO:0007669"/>
    <property type="project" value="UniProtKB-EC"/>
</dbReference>
<dbReference type="Gene3D" id="1.10.1040.10">
    <property type="entry name" value="N-(1-d-carboxylethyl)-l-norvaline Dehydrogenase, domain 2"/>
    <property type="match status" value="1"/>
</dbReference>
<dbReference type="RefSeq" id="WP_208926473.1">
    <property type="nucleotide sequence ID" value="NZ_LK996017.1"/>
</dbReference>
<feature type="site" description="Important for catalytic activity" evidence="4">
    <location>
        <position position="141"/>
    </location>
</feature>
<dbReference type="InterPro" id="IPR006108">
    <property type="entry name" value="3HC_DH_C"/>
</dbReference>